<comment type="caution">
    <text evidence="12">The sequence shown here is derived from an EMBL/GenBank/DDBJ whole genome shotgun (WGS) entry which is preliminary data.</text>
</comment>
<evidence type="ECO:0000256" key="6">
    <source>
        <dbReference type="ARBA" id="ARBA00022614"/>
    </source>
</evidence>
<reference evidence="12 13" key="1">
    <citation type="submission" date="2022-01" db="EMBL/GenBank/DDBJ databases">
        <title>A high-quality chromosome-level genome assembly of rohu carp, Labeo rohita.</title>
        <authorList>
            <person name="Arick M.A. II"/>
            <person name="Hsu C.-Y."/>
            <person name="Magbanua Z."/>
            <person name="Pechanova O."/>
            <person name="Grover C."/>
            <person name="Miller E."/>
            <person name="Thrash A."/>
            <person name="Ezzel L."/>
            <person name="Alam S."/>
            <person name="Benzie J."/>
            <person name="Hamilton M."/>
            <person name="Karsi A."/>
            <person name="Lawrence M.L."/>
            <person name="Peterson D.G."/>
        </authorList>
    </citation>
    <scope>NUCLEOTIDE SEQUENCE [LARGE SCALE GENOMIC DNA]</scope>
    <source>
        <strain evidence="13">BAU-BD-2019</strain>
        <tissue evidence="12">Blood</tissue>
    </source>
</reference>
<dbReference type="EMBL" id="JACTAM010000018">
    <property type="protein sequence ID" value="KAI2653578.1"/>
    <property type="molecule type" value="Genomic_DNA"/>
</dbReference>
<proteinExistence type="inferred from homology"/>
<dbReference type="Pfam" id="PF17888">
    <property type="entry name" value="Carm_PH"/>
    <property type="match status" value="1"/>
</dbReference>
<accession>A0ABQ8LV98</accession>
<sequence>MAAQTEVPFCLKECITKYLKPQRVQFMSLVQLNQCKGRAENRVLVMSQWRAHVFHSKQPVKVESSFSYLEIYAIIIDSIEQVVIETDRQIYSLSLMSVRDLEAVVTHVTASLKKIFPDSSPGKLLKKVPPDLQERLCSLASRVEEHVNGAVGPCGGFSDTYAALCDFNEFPCCVEVQWDVDNIYHVQNCRVFNLIDFSHLDSRDLALAVGALSFNQWFTKICSKDFKLTWLIRSCQSYSPLTPGCGKTPDVQEQVLYMIARSSALEEVSLEASGLKMDFAVKMASAFRDSSASAVHIINLSVNAIEDKGVIALSQSLSKLPRGLSQLYLSKVSMSPKGLGCLVQVLHQSTSLCNTLTHLDLSGNIGCLATEEAVSLCKFLSAPNAVSHLDLSYTDCPLDTLFVSLSVGCCTTLSYLNLSRNTFSHRKVREVTRSVRDFFSKSTVLKYGLATNTHLSELELDISCCELRSAGAQVIQEHIFEAKAICSLDLSDNGFESNMVTLILSIGRSHSIRHLSIGRNFAMKSKALTDVLHRLVQLIQEEECPLESLSVCDSKLKTGTTILINSLGSNASLSKIDISGNCIGDTGAKMLAKALMINTKLKTLVWDRNNVTAGGLMDVANAMEKNLTLQNMSIPMSDVLQAYRNTPEKMEEALQKRNNQRQCGTGEDMCHLQHGLKTTRSEQLVQDLCKKLQESVHPLTCYNIQEVQSDILLAEEALQHAKTAISSFGGLYELGRAPSSGHMLKCILNDAATALRSEITEEIQELATAMLQSAQLTCPRVVQRSSVSEHLADCVAKKTRQAAHFIQNTMQETENSIRNKLSELKLSVSVSLVESIIDEVLQDLSVAQEKLASDKHMREFSQSTNIKASVPQLRVMEHEFPVDDYVPVIWRNSFHSRSIRPAPSIKSLLDVEGEQQARAATHPQQEVEERGGGGPQVSRVGMEERRRALSLSLATGLSVTLAGQLKPGSSSYSGREADAAAAPAAAAAALSNREPRRSEPAPPQPPMDLPIEGHTLRHYTRSRPRPNRRNRQPPSKPQVRRQHGRPGGSGAEKKGAGEGFRDGDTGGGERGGGMLLSLGTAQVASSAATPALSLPRLLSFFPYMRRERVPLWWVEIFWVCILHCHFQAP</sequence>
<dbReference type="PANTHER" id="PTHR24112">
    <property type="entry name" value="LEUCINE-RICH REPEAT, ISOFORM F-RELATED"/>
    <property type="match status" value="1"/>
</dbReference>
<feature type="domain" description="CARMIL pleckstrin homology" evidence="11">
    <location>
        <begin position="24"/>
        <end position="117"/>
    </location>
</feature>
<keyword evidence="7" id="KW-0677">Repeat</keyword>
<name>A0ABQ8LV98_LABRO</name>
<dbReference type="SUPFAM" id="SSF52047">
    <property type="entry name" value="RNI-like"/>
    <property type="match status" value="2"/>
</dbReference>
<dbReference type="InterPro" id="IPR011993">
    <property type="entry name" value="PH-like_dom_sf"/>
</dbReference>
<dbReference type="Gene3D" id="6.10.140.1850">
    <property type="match status" value="1"/>
</dbReference>
<dbReference type="Pfam" id="PF16000">
    <property type="entry name" value="CARMIL_C"/>
    <property type="match status" value="1"/>
</dbReference>
<protein>
    <submittedName>
        <fullName evidence="12">Capping protein, Arp2/3 and myosin-I linker protein 3</fullName>
    </submittedName>
</protein>
<dbReference type="InterPro" id="IPR041245">
    <property type="entry name" value="CARMIL_PH"/>
</dbReference>
<feature type="compositionally biased region" description="Basic and acidic residues" evidence="9">
    <location>
        <begin position="1051"/>
        <end position="1064"/>
    </location>
</feature>
<evidence type="ECO:0000256" key="3">
    <source>
        <dbReference type="ARBA" id="ARBA00007298"/>
    </source>
</evidence>
<keyword evidence="8" id="KW-0472">Membrane</keyword>
<evidence type="ECO:0000256" key="1">
    <source>
        <dbReference type="ARBA" id="ARBA00004236"/>
    </source>
</evidence>
<evidence type="ECO:0000313" key="12">
    <source>
        <dbReference type="EMBL" id="KAI2653578.1"/>
    </source>
</evidence>
<evidence type="ECO:0000256" key="8">
    <source>
        <dbReference type="ARBA" id="ARBA00023136"/>
    </source>
</evidence>
<evidence type="ECO:0000256" key="9">
    <source>
        <dbReference type="SAM" id="MobiDB-lite"/>
    </source>
</evidence>
<dbReference type="InterPro" id="IPR031943">
    <property type="entry name" value="CARMIL_C"/>
</dbReference>
<feature type="region of interest" description="Disordered" evidence="9">
    <location>
        <begin position="983"/>
        <end position="1073"/>
    </location>
</feature>
<evidence type="ECO:0000259" key="10">
    <source>
        <dbReference type="Pfam" id="PF16000"/>
    </source>
</evidence>
<feature type="domain" description="CARMIL C-terminal" evidence="10">
    <location>
        <begin position="775"/>
        <end position="1041"/>
    </location>
</feature>
<dbReference type="PANTHER" id="PTHR24112:SF32">
    <property type="entry name" value="CAPPING PROTEIN, ARP2_3 AND MYOSIN-I LINKER PROTEIN 2"/>
    <property type="match status" value="1"/>
</dbReference>
<dbReference type="SMART" id="SM00368">
    <property type="entry name" value="LRR_RI"/>
    <property type="match status" value="4"/>
</dbReference>
<comment type="subcellular location">
    <subcellularLocation>
        <location evidence="1">Cell membrane</location>
    </subcellularLocation>
    <subcellularLocation>
        <location evidence="2">Cytoplasm</location>
    </subcellularLocation>
</comment>
<dbReference type="Proteomes" id="UP000830375">
    <property type="component" value="Unassembled WGS sequence"/>
</dbReference>
<comment type="similarity">
    <text evidence="3">Belongs to the CARMIL family.</text>
</comment>
<evidence type="ECO:0000256" key="4">
    <source>
        <dbReference type="ARBA" id="ARBA00022475"/>
    </source>
</evidence>
<evidence type="ECO:0000256" key="7">
    <source>
        <dbReference type="ARBA" id="ARBA00022737"/>
    </source>
</evidence>
<dbReference type="Pfam" id="PF13516">
    <property type="entry name" value="LRR_6"/>
    <property type="match status" value="1"/>
</dbReference>
<keyword evidence="4" id="KW-1003">Cell membrane</keyword>
<organism evidence="12 13">
    <name type="scientific">Labeo rohita</name>
    <name type="common">Indian major carp</name>
    <name type="synonym">Cyprinus rohita</name>
    <dbReference type="NCBI Taxonomy" id="84645"/>
    <lineage>
        <taxon>Eukaryota</taxon>
        <taxon>Metazoa</taxon>
        <taxon>Chordata</taxon>
        <taxon>Craniata</taxon>
        <taxon>Vertebrata</taxon>
        <taxon>Euteleostomi</taxon>
        <taxon>Actinopterygii</taxon>
        <taxon>Neopterygii</taxon>
        <taxon>Teleostei</taxon>
        <taxon>Ostariophysi</taxon>
        <taxon>Cypriniformes</taxon>
        <taxon>Cyprinidae</taxon>
        <taxon>Labeoninae</taxon>
        <taxon>Labeonini</taxon>
        <taxon>Labeo</taxon>
    </lineage>
</organism>
<dbReference type="InterPro" id="IPR051279">
    <property type="entry name" value="PP1-Reg/Actin-Interact_Protein"/>
</dbReference>
<dbReference type="Gene3D" id="2.30.29.30">
    <property type="entry name" value="Pleckstrin-homology domain (PH domain)/Phosphotyrosine-binding domain (PTB)"/>
    <property type="match status" value="1"/>
</dbReference>
<keyword evidence="5" id="KW-0963">Cytoplasm</keyword>
<keyword evidence="13" id="KW-1185">Reference proteome</keyword>
<feature type="region of interest" description="Disordered" evidence="9">
    <location>
        <begin position="912"/>
        <end position="940"/>
    </location>
</feature>
<evidence type="ECO:0000259" key="11">
    <source>
        <dbReference type="Pfam" id="PF17888"/>
    </source>
</evidence>
<dbReference type="InterPro" id="IPR001611">
    <property type="entry name" value="Leu-rich_rpt"/>
</dbReference>
<keyword evidence="6" id="KW-0433">Leucine-rich repeat</keyword>
<evidence type="ECO:0000256" key="5">
    <source>
        <dbReference type="ARBA" id="ARBA00022490"/>
    </source>
</evidence>
<evidence type="ECO:0000256" key="2">
    <source>
        <dbReference type="ARBA" id="ARBA00004496"/>
    </source>
</evidence>
<feature type="compositionally biased region" description="Basic residues" evidence="9">
    <location>
        <begin position="1016"/>
        <end position="1031"/>
    </location>
</feature>
<dbReference type="InterPro" id="IPR032675">
    <property type="entry name" value="LRR_dom_sf"/>
</dbReference>
<dbReference type="Gene3D" id="3.80.10.10">
    <property type="entry name" value="Ribonuclease Inhibitor"/>
    <property type="match status" value="1"/>
</dbReference>
<evidence type="ECO:0000313" key="13">
    <source>
        <dbReference type="Proteomes" id="UP000830375"/>
    </source>
</evidence>
<gene>
    <name evidence="12" type="ORF">H4Q32_013869</name>
</gene>